<feature type="transmembrane region" description="Helical" evidence="1">
    <location>
        <begin position="21"/>
        <end position="37"/>
    </location>
</feature>
<evidence type="ECO:0000256" key="1">
    <source>
        <dbReference type="SAM" id="Phobius"/>
    </source>
</evidence>
<feature type="transmembrane region" description="Helical" evidence="1">
    <location>
        <begin position="121"/>
        <end position="140"/>
    </location>
</feature>
<organism evidence="2 3">
    <name type="scientific">Candidatus Falkowbacteria bacterium CG02_land_8_20_14_3_00_36_14</name>
    <dbReference type="NCBI Taxonomy" id="1974560"/>
    <lineage>
        <taxon>Bacteria</taxon>
        <taxon>Candidatus Falkowiibacteriota</taxon>
    </lineage>
</organism>
<keyword evidence="1" id="KW-1133">Transmembrane helix</keyword>
<proteinExistence type="predicted"/>
<dbReference type="Proteomes" id="UP000228896">
    <property type="component" value="Unassembled WGS sequence"/>
</dbReference>
<comment type="caution">
    <text evidence="2">The sequence shown here is derived from an EMBL/GenBank/DDBJ whole genome shotgun (WGS) entry which is preliminary data.</text>
</comment>
<feature type="transmembrane region" description="Helical" evidence="1">
    <location>
        <begin position="152"/>
        <end position="169"/>
    </location>
</feature>
<name>A0A2M7DN56_9BACT</name>
<dbReference type="AlphaFoldDB" id="A0A2M7DN56"/>
<feature type="transmembrane region" description="Helical" evidence="1">
    <location>
        <begin position="74"/>
        <end position="101"/>
    </location>
</feature>
<dbReference type="EMBL" id="PETS01000073">
    <property type="protein sequence ID" value="PIV51219.1"/>
    <property type="molecule type" value="Genomic_DNA"/>
</dbReference>
<evidence type="ECO:0000313" key="2">
    <source>
        <dbReference type="EMBL" id="PIV51219.1"/>
    </source>
</evidence>
<sequence length="370" mass="42330">MLDKIKEFPFTRTLCNYSEQLILILMASVVIKWLLPPDVSIRFIFQLILSFIVLNIMFGLLEKDSAMKRFGRRIMFVIAGVLVYLGARILIGVYFVGVPIIQTYNDAISVGFPGGYFRNSIPNSLMFELAFLPIGMWALYAVLKGGKGQKRLMHLLVFIAFLTVAWQITQPESAQAMKQYGQSKIRVATNTLMLESLANEAKAALTIAIVREDTKFFKKGQKVAINDDKIVMDGSEPTIWVVPEVNGVFHGGPAKIPWRLLCFPQPQKVENGGQSNPPAMTEEAIRIYEIRNEPYVFYQNINEATDHWIMLPDGNKHYTVFSSKNDRFDILLPNGKRYHAWELKELPNQFRFKVKLISLTREPIYMTTKY</sequence>
<accession>A0A2M7DN56</accession>
<evidence type="ECO:0000313" key="3">
    <source>
        <dbReference type="Proteomes" id="UP000228896"/>
    </source>
</evidence>
<reference evidence="3" key="1">
    <citation type="submission" date="2017-09" db="EMBL/GenBank/DDBJ databases">
        <title>Depth-based differentiation of microbial function through sediment-hosted aquifers and enrichment of novel symbionts in the deep terrestrial subsurface.</title>
        <authorList>
            <person name="Probst A.J."/>
            <person name="Ladd B."/>
            <person name="Jarett J.K."/>
            <person name="Geller-Mcgrath D.E."/>
            <person name="Sieber C.M.K."/>
            <person name="Emerson J.B."/>
            <person name="Anantharaman K."/>
            <person name="Thomas B.C."/>
            <person name="Malmstrom R."/>
            <person name="Stieglmeier M."/>
            <person name="Klingl A."/>
            <person name="Woyke T."/>
            <person name="Ryan C.M."/>
            <person name="Banfield J.F."/>
        </authorList>
    </citation>
    <scope>NUCLEOTIDE SEQUENCE [LARGE SCALE GENOMIC DNA]</scope>
</reference>
<protein>
    <submittedName>
        <fullName evidence="2">Uncharacterized protein</fullName>
    </submittedName>
</protein>
<keyword evidence="1" id="KW-0472">Membrane</keyword>
<feature type="transmembrane region" description="Helical" evidence="1">
    <location>
        <begin position="43"/>
        <end position="62"/>
    </location>
</feature>
<gene>
    <name evidence="2" type="ORF">COS18_03080</name>
</gene>
<keyword evidence="1" id="KW-0812">Transmembrane</keyword>